<keyword evidence="7" id="KW-1133">Transmembrane helix</keyword>
<comment type="similarity">
    <text evidence="3 13">Belongs to the cytochrome P450 family.</text>
</comment>
<dbReference type="PRINTS" id="PR00385">
    <property type="entry name" value="P450"/>
</dbReference>
<dbReference type="GO" id="GO:0016020">
    <property type="term" value="C:membrane"/>
    <property type="evidence" value="ECO:0007669"/>
    <property type="project" value="UniProtKB-SubCell"/>
</dbReference>
<keyword evidence="10 13" id="KW-0503">Monooxygenase</keyword>
<keyword evidence="11" id="KW-0472">Membrane</keyword>
<evidence type="ECO:0000256" key="14">
    <source>
        <dbReference type="SAM" id="SignalP"/>
    </source>
</evidence>
<keyword evidence="15" id="KW-1185">Reference proteome</keyword>
<proteinExistence type="inferred from homology"/>
<dbReference type="InterPro" id="IPR002401">
    <property type="entry name" value="Cyt_P450_E_grp-I"/>
</dbReference>
<dbReference type="KEGG" id="nnu:104608500"/>
<dbReference type="GO" id="GO:0016705">
    <property type="term" value="F:oxidoreductase activity, acting on paired donors, with incorporation or reduction of molecular oxygen"/>
    <property type="evidence" value="ECO:0007669"/>
    <property type="project" value="InterPro"/>
</dbReference>
<keyword evidence="6 12" id="KW-0479">Metal-binding</keyword>
<dbReference type="OrthoDB" id="2789670at2759"/>
<evidence type="ECO:0000256" key="12">
    <source>
        <dbReference type="PIRSR" id="PIRSR602401-1"/>
    </source>
</evidence>
<dbReference type="Proteomes" id="UP000189703">
    <property type="component" value="Unplaced"/>
</dbReference>
<protein>
    <submittedName>
        <fullName evidence="16">Cytochrome P450 71A1-like</fullName>
    </submittedName>
</protein>
<evidence type="ECO:0000256" key="9">
    <source>
        <dbReference type="ARBA" id="ARBA00023004"/>
    </source>
</evidence>
<evidence type="ECO:0000256" key="6">
    <source>
        <dbReference type="ARBA" id="ARBA00022723"/>
    </source>
</evidence>
<evidence type="ECO:0000256" key="5">
    <source>
        <dbReference type="ARBA" id="ARBA00022692"/>
    </source>
</evidence>
<dbReference type="PROSITE" id="PS00086">
    <property type="entry name" value="CYTOCHROME_P450"/>
    <property type="match status" value="1"/>
</dbReference>
<evidence type="ECO:0000256" key="7">
    <source>
        <dbReference type="ARBA" id="ARBA00022989"/>
    </source>
</evidence>
<dbReference type="Pfam" id="PF00067">
    <property type="entry name" value="p450"/>
    <property type="match status" value="1"/>
</dbReference>
<reference evidence="16" key="1">
    <citation type="submission" date="2025-08" db="UniProtKB">
        <authorList>
            <consortium name="RefSeq"/>
        </authorList>
    </citation>
    <scope>IDENTIFICATION</scope>
</reference>
<sequence>MLLLLCSLVFPPLILVLLLKIRASTRNGVLPPGPPRFPIIGNLHQLSNSTLHCTLQQLSRRYGPLVYLQLGGVPAVVVSSAEMAKEILKILDLESSGRPFHANVYKVTYKKSDMVFSSYGEYWRERRKICIIALFCTKSVQSFRFIREDEISILLKSISKFASASNPVNLSEMIFSTANNIICRIAFGKSFPHESSEGSAFYEMLDERHALAGRFAFANYFPSVGWMLDALTGLNAKLERDFQRFDSFHKQIIEDHLDPKRTKPEKEDIVDTLLRMQKDKTSTIDFTLDTIKAILMDILIAGADTTTSTLVWAMTLLAKNPTVMKKAQNEVRSLIGNKGKITEDDLHQFHYLKCVIKETLRLQPPAPLLVPRETMKHCIIDGYHIYPKTQLLVNAWTIGRDPEYWENPEEFIPERFTKSSIDFRGQHFEFIPFGSGRRICPGMQLGVVIVELILANLLYSFNWELPEGIKEEDIDMEALFAIIMHKKNNLHLVATKCNDHH</sequence>
<feature type="signal peptide" evidence="14">
    <location>
        <begin position="1"/>
        <end position="23"/>
    </location>
</feature>
<dbReference type="Gene3D" id="1.10.630.10">
    <property type="entry name" value="Cytochrome P450"/>
    <property type="match status" value="1"/>
</dbReference>
<dbReference type="InterPro" id="IPR036396">
    <property type="entry name" value="Cyt_P450_sf"/>
</dbReference>
<dbReference type="FunFam" id="1.10.630.10:FF:000011">
    <property type="entry name" value="Cytochrome P450 83B1"/>
    <property type="match status" value="1"/>
</dbReference>
<dbReference type="FunCoup" id="A0A1U8AX71">
    <property type="interactions" value="901"/>
</dbReference>
<keyword evidence="9 12" id="KW-0408">Iron</keyword>
<dbReference type="GO" id="GO:0005506">
    <property type="term" value="F:iron ion binding"/>
    <property type="evidence" value="ECO:0007669"/>
    <property type="project" value="InterPro"/>
</dbReference>
<evidence type="ECO:0000256" key="2">
    <source>
        <dbReference type="ARBA" id="ARBA00004167"/>
    </source>
</evidence>
<dbReference type="AlphaFoldDB" id="A0A1U8AX71"/>
<evidence type="ECO:0000256" key="11">
    <source>
        <dbReference type="ARBA" id="ARBA00023136"/>
    </source>
</evidence>
<dbReference type="PRINTS" id="PR00463">
    <property type="entry name" value="EP450I"/>
</dbReference>
<comment type="subcellular location">
    <subcellularLocation>
        <location evidence="2">Membrane</location>
        <topology evidence="2">Single-pass membrane protein</topology>
    </subcellularLocation>
</comment>
<dbReference type="GO" id="GO:0004497">
    <property type="term" value="F:monooxygenase activity"/>
    <property type="evidence" value="ECO:0007669"/>
    <property type="project" value="UniProtKB-KW"/>
</dbReference>
<dbReference type="InterPro" id="IPR001128">
    <property type="entry name" value="Cyt_P450"/>
</dbReference>
<dbReference type="GO" id="GO:0020037">
    <property type="term" value="F:heme binding"/>
    <property type="evidence" value="ECO:0007669"/>
    <property type="project" value="InterPro"/>
</dbReference>
<keyword evidence="8 13" id="KW-0560">Oxidoreductase</keyword>
<evidence type="ECO:0000256" key="13">
    <source>
        <dbReference type="RuleBase" id="RU000461"/>
    </source>
</evidence>
<dbReference type="PANTHER" id="PTHR47955:SF22">
    <property type="entry name" value="CYTOCHROME P450 83B1-LIKE"/>
    <property type="match status" value="1"/>
</dbReference>
<dbReference type="InterPro" id="IPR017972">
    <property type="entry name" value="Cyt_P450_CS"/>
</dbReference>
<feature type="binding site" description="axial binding residue" evidence="12">
    <location>
        <position position="440"/>
    </location>
    <ligand>
        <name>heme</name>
        <dbReference type="ChEBI" id="CHEBI:30413"/>
    </ligand>
    <ligandPart>
        <name>Fe</name>
        <dbReference type="ChEBI" id="CHEBI:18248"/>
    </ligandPart>
</feature>
<organism evidence="15 16">
    <name type="scientific">Nelumbo nucifera</name>
    <name type="common">Sacred lotus</name>
    <dbReference type="NCBI Taxonomy" id="4432"/>
    <lineage>
        <taxon>Eukaryota</taxon>
        <taxon>Viridiplantae</taxon>
        <taxon>Streptophyta</taxon>
        <taxon>Embryophyta</taxon>
        <taxon>Tracheophyta</taxon>
        <taxon>Spermatophyta</taxon>
        <taxon>Magnoliopsida</taxon>
        <taxon>Proteales</taxon>
        <taxon>Nelumbonaceae</taxon>
        <taxon>Nelumbo</taxon>
    </lineage>
</organism>
<dbReference type="RefSeq" id="XP_010272816.1">
    <property type="nucleotide sequence ID" value="XM_010274514.2"/>
</dbReference>
<accession>A0A1U8AX71</accession>
<dbReference type="InParanoid" id="A0A1U8AX71"/>
<comment type="cofactor">
    <cofactor evidence="1 12">
        <name>heme</name>
        <dbReference type="ChEBI" id="CHEBI:30413"/>
    </cofactor>
</comment>
<keyword evidence="14" id="KW-0732">Signal</keyword>
<gene>
    <name evidence="16" type="primary">LOC104608500</name>
</gene>
<feature type="chain" id="PRO_5010549105" evidence="14">
    <location>
        <begin position="24"/>
        <end position="501"/>
    </location>
</feature>
<dbReference type="CDD" id="cd11072">
    <property type="entry name" value="CYP71-like"/>
    <property type="match status" value="1"/>
</dbReference>
<evidence type="ECO:0000256" key="3">
    <source>
        <dbReference type="ARBA" id="ARBA00010617"/>
    </source>
</evidence>
<keyword evidence="4 12" id="KW-0349">Heme</keyword>
<dbReference type="GeneID" id="104608500"/>
<evidence type="ECO:0000256" key="1">
    <source>
        <dbReference type="ARBA" id="ARBA00001971"/>
    </source>
</evidence>
<dbReference type="eggNOG" id="KOG0156">
    <property type="taxonomic scope" value="Eukaryota"/>
</dbReference>
<evidence type="ECO:0000256" key="10">
    <source>
        <dbReference type="ARBA" id="ARBA00023033"/>
    </source>
</evidence>
<evidence type="ECO:0000313" key="15">
    <source>
        <dbReference type="Proteomes" id="UP000189703"/>
    </source>
</evidence>
<evidence type="ECO:0000256" key="4">
    <source>
        <dbReference type="ARBA" id="ARBA00022617"/>
    </source>
</evidence>
<keyword evidence="5" id="KW-0812">Transmembrane</keyword>
<dbReference type="SUPFAM" id="SSF48264">
    <property type="entry name" value="Cytochrome P450"/>
    <property type="match status" value="1"/>
</dbReference>
<evidence type="ECO:0000256" key="8">
    <source>
        <dbReference type="ARBA" id="ARBA00023002"/>
    </source>
</evidence>
<dbReference type="OMA" id="YTDYIPL"/>
<evidence type="ECO:0000313" key="16">
    <source>
        <dbReference type="RefSeq" id="XP_010272816.1"/>
    </source>
</evidence>
<name>A0A1U8AX71_NELNU</name>
<dbReference type="PANTHER" id="PTHR47955">
    <property type="entry name" value="CYTOCHROME P450 FAMILY 71 PROTEIN"/>
    <property type="match status" value="1"/>
</dbReference>